<protein>
    <recommendedName>
        <fullName evidence="1">N-acetyltransferase domain-containing protein</fullName>
    </recommendedName>
</protein>
<dbReference type="SUPFAM" id="SSF55729">
    <property type="entry name" value="Acyl-CoA N-acyltransferases (Nat)"/>
    <property type="match status" value="1"/>
</dbReference>
<dbReference type="Gene3D" id="3.40.630.30">
    <property type="match status" value="1"/>
</dbReference>
<name>A0A645FLA6_9ZZZZ</name>
<sequence length="233" mass="26159">MELHFPDGSTGKAGYVYALCTHPESRKQGFIRELLNYCDYHLNQRGADCISLVPAEASLHRFFGLLGYSECFSHRKFEMARNRLPAAGEGDTALRVEPEEYGRIREELLDGLFHVSYGAELLAFQQDFSHMLGGGGLYRIQAGDLLGCAVVESLREGSLLVKELLLSRPEVGKAMAALAKAMPAAYYNLRAPSFYKGLTCSYIQAFGMVKWYNTELERRWGRDRQGYMGLGFD</sequence>
<organism evidence="2">
    <name type="scientific">bioreactor metagenome</name>
    <dbReference type="NCBI Taxonomy" id="1076179"/>
    <lineage>
        <taxon>unclassified sequences</taxon>
        <taxon>metagenomes</taxon>
        <taxon>ecological metagenomes</taxon>
    </lineage>
</organism>
<dbReference type="PROSITE" id="PS51186">
    <property type="entry name" value="GNAT"/>
    <property type="match status" value="1"/>
</dbReference>
<evidence type="ECO:0000259" key="1">
    <source>
        <dbReference type="PROSITE" id="PS51186"/>
    </source>
</evidence>
<dbReference type="InterPro" id="IPR016181">
    <property type="entry name" value="Acyl_CoA_acyltransferase"/>
</dbReference>
<dbReference type="AlphaFoldDB" id="A0A645FLA6"/>
<evidence type="ECO:0000313" key="2">
    <source>
        <dbReference type="EMBL" id="MPN15181.1"/>
    </source>
</evidence>
<feature type="domain" description="N-acetyltransferase" evidence="1">
    <location>
        <begin position="1"/>
        <end position="84"/>
    </location>
</feature>
<reference evidence="2" key="1">
    <citation type="submission" date="2019-08" db="EMBL/GenBank/DDBJ databases">
        <authorList>
            <person name="Kucharzyk K."/>
            <person name="Murdoch R.W."/>
            <person name="Higgins S."/>
            <person name="Loffler F."/>
        </authorList>
    </citation>
    <scope>NUCLEOTIDE SEQUENCE</scope>
</reference>
<dbReference type="EMBL" id="VSSQ01061891">
    <property type="protein sequence ID" value="MPN15181.1"/>
    <property type="molecule type" value="Genomic_DNA"/>
</dbReference>
<comment type="caution">
    <text evidence="2">The sequence shown here is derived from an EMBL/GenBank/DDBJ whole genome shotgun (WGS) entry which is preliminary data.</text>
</comment>
<dbReference type="CDD" id="cd04301">
    <property type="entry name" value="NAT_SF"/>
    <property type="match status" value="1"/>
</dbReference>
<accession>A0A645FLA6</accession>
<dbReference type="GO" id="GO:0016747">
    <property type="term" value="F:acyltransferase activity, transferring groups other than amino-acyl groups"/>
    <property type="evidence" value="ECO:0007669"/>
    <property type="project" value="InterPro"/>
</dbReference>
<dbReference type="InterPro" id="IPR000182">
    <property type="entry name" value="GNAT_dom"/>
</dbReference>
<gene>
    <name evidence="2" type="ORF">SDC9_162510</name>
</gene>
<dbReference type="Pfam" id="PF13527">
    <property type="entry name" value="Acetyltransf_9"/>
    <property type="match status" value="1"/>
</dbReference>
<proteinExistence type="predicted"/>